<dbReference type="GO" id="GO:0006508">
    <property type="term" value="P:proteolysis"/>
    <property type="evidence" value="ECO:0007669"/>
    <property type="project" value="UniProtKB-KW"/>
</dbReference>
<evidence type="ECO:0000256" key="1">
    <source>
        <dbReference type="ARBA" id="ARBA00022670"/>
    </source>
</evidence>
<reference evidence="4" key="1">
    <citation type="submission" date="2018-05" db="EMBL/GenBank/DDBJ databases">
        <authorList>
            <person name="Lanie J.A."/>
            <person name="Ng W.-L."/>
            <person name="Kazmierczak K.M."/>
            <person name="Andrzejewski T.M."/>
            <person name="Davidsen T.M."/>
            <person name="Wayne K.J."/>
            <person name="Tettelin H."/>
            <person name="Glass J.I."/>
            <person name="Rusch D."/>
            <person name="Podicherti R."/>
            <person name="Tsui H.-C.T."/>
            <person name="Winkler M.E."/>
        </authorList>
    </citation>
    <scope>NUCLEOTIDE SEQUENCE</scope>
</reference>
<dbReference type="InterPro" id="IPR015943">
    <property type="entry name" value="WD40/YVTN_repeat-like_dom_sf"/>
</dbReference>
<name>A0A382NN58_9ZZZZ</name>
<dbReference type="Gene3D" id="2.130.10.10">
    <property type="entry name" value="YVTN repeat-like/Quinoprotein amine dehydrogenase"/>
    <property type="match status" value="1"/>
</dbReference>
<proteinExistence type="predicted"/>
<evidence type="ECO:0000256" key="2">
    <source>
        <dbReference type="ARBA" id="ARBA00022801"/>
    </source>
</evidence>
<dbReference type="InterPro" id="IPR008979">
    <property type="entry name" value="Galactose-bd-like_sf"/>
</dbReference>
<dbReference type="AlphaFoldDB" id="A0A382NN58"/>
<dbReference type="InterPro" id="IPR002884">
    <property type="entry name" value="P_dom"/>
</dbReference>
<protein>
    <recommendedName>
        <fullName evidence="3">P/Homo B domain-containing protein</fullName>
    </recommendedName>
</protein>
<dbReference type="SUPFAM" id="SSF49785">
    <property type="entry name" value="Galactose-binding domain-like"/>
    <property type="match status" value="1"/>
</dbReference>
<dbReference type="Pfam" id="PF01483">
    <property type="entry name" value="P_proprotein"/>
    <property type="match status" value="1"/>
</dbReference>
<dbReference type="GO" id="GO:0004252">
    <property type="term" value="F:serine-type endopeptidase activity"/>
    <property type="evidence" value="ECO:0007669"/>
    <property type="project" value="InterPro"/>
</dbReference>
<keyword evidence="2" id="KW-0378">Hydrolase</keyword>
<sequence>STFIDGSPLQNTITVTEDVRMSDLYVHVDVSHPIVPARLNLTLEAPDGRTIALFDEIEVANETFWWRFGFDSVFGFDEAPSEALYQMKGESSLGSWTLHASSSSSSTSMLHSWGLTFLEYRHRDHADQVYCPAEYRNHVMSVDAENGDLLFRARYEGTFGVDVAVSADGRTLFEAAGSFHDGASWFNSILSTYDAWTGAFLKSYQLTGYTSVGSLAPVSNGDLLVVTSSQLYLIDVANQAIMGNVSLIYQSNWENYAVAVNPSGTTAYVTNKAESILQTYTLSSMANAGNMSTGTYSPFDVDISSDGSFGVIGYDEDVVQVFQTSGLSVNATYSANTVRAQVELNSDDSEVYIGAFQVNAGFTHVDF</sequence>
<dbReference type="Gene3D" id="2.60.120.260">
    <property type="entry name" value="Galactose-binding domain-like"/>
    <property type="match status" value="1"/>
</dbReference>
<dbReference type="PROSITE" id="PS51829">
    <property type="entry name" value="P_HOMO_B"/>
    <property type="match status" value="1"/>
</dbReference>
<accession>A0A382NN58</accession>
<evidence type="ECO:0000259" key="3">
    <source>
        <dbReference type="PROSITE" id="PS51829"/>
    </source>
</evidence>
<feature type="domain" description="P/Homo B" evidence="3">
    <location>
        <begin position="1"/>
        <end position="125"/>
    </location>
</feature>
<keyword evidence="1" id="KW-0645">Protease</keyword>
<organism evidence="4">
    <name type="scientific">marine metagenome</name>
    <dbReference type="NCBI Taxonomy" id="408172"/>
    <lineage>
        <taxon>unclassified sequences</taxon>
        <taxon>metagenomes</taxon>
        <taxon>ecological metagenomes</taxon>
    </lineage>
</organism>
<dbReference type="EMBL" id="UINC01100815">
    <property type="protein sequence ID" value="SVC61162.1"/>
    <property type="molecule type" value="Genomic_DNA"/>
</dbReference>
<evidence type="ECO:0000313" key="4">
    <source>
        <dbReference type="EMBL" id="SVC61162.1"/>
    </source>
</evidence>
<dbReference type="SUPFAM" id="SSF51004">
    <property type="entry name" value="C-terminal (heme d1) domain of cytochrome cd1-nitrite reductase"/>
    <property type="match status" value="1"/>
</dbReference>
<feature type="non-terminal residue" evidence="4">
    <location>
        <position position="1"/>
    </location>
</feature>
<gene>
    <name evidence="4" type="ORF">METZ01_LOCUS314016</name>
</gene>
<dbReference type="InterPro" id="IPR011048">
    <property type="entry name" value="Haem_d1_sf"/>
</dbReference>
<feature type="non-terminal residue" evidence="4">
    <location>
        <position position="367"/>
    </location>
</feature>